<reference evidence="2" key="1">
    <citation type="submission" date="2021-01" db="EMBL/GenBank/DDBJ databases">
        <authorList>
            <person name="Lovell J.T."/>
            <person name="Bentley N."/>
            <person name="Bhattarai G."/>
            <person name="Jenkins J.W."/>
            <person name="Sreedasyam A."/>
            <person name="Alarcon Y."/>
            <person name="Bock C."/>
            <person name="Boston L."/>
            <person name="Carlson J."/>
            <person name="Cervantes K."/>
            <person name="Clermont K."/>
            <person name="Krom N."/>
            <person name="Kubenka K."/>
            <person name="Mamidi S."/>
            <person name="Mattison C."/>
            <person name="Monteros M."/>
            <person name="Pisani C."/>
            <person name="Plott C."/>
            <person name="Rajasekar S."/>
            <person name="Rhein H.S."/>
            <person name="Rohla C."/>
            <person name="Song M."/>
            <person name="Hilaire R.S."/>
            <person name="Shu S."/>
            <person name="Wells L."/>
            <person name="Wang X."/>
            <person name="Webber J."/>
            <person name="Heerema R.J."/>
            <person name="Klein P."/>
            <person name="Conner P."/>
            <person name="Grauke L."/>
            <person name="Grimwood J."/>
            <person name="Schmutz J."/>
            <person name="Randall J.J."/>
        </authorList>
    </citation>
    <scope>NUCLEOTIDE SEQUENCE</scope>
    <source>
        <tissue evidence="2">Leaf</tissue>
    </source>
</reference>
<dbReference type="GO" id="GO:0045893">
    <property type="term" value="P:positive regulation of DNA-templated transcription"/>
    <property type="evidence" value="ECO:0007669"/>
    <property type="project" value="TreeGrafter"/>
</dbReference>
<dbReference type="AlphaFoldDB" id="A0A922JZ79"/>
<dbReference type="EMBL" id="CM031827">
    <property type="protein sequence ID" value="KAG6722738.1"/>
    <property type="molecule type" value="Genomic_DNA"/>
</dbReference>
<gene>
    <name evidence="2" type="ORF">I3842_03G175000</name>
</gene>
<organism evidence="2 3">
    <name type="scientific">Carya illinoinensis</name>
    <name type="common">Pecan</name>
    <dbReference type="NCBI Taxonomy" id="32201"/>
    <lineage>
        <taxon>Eukaryota</taxon>
        <taxon>Viridiplantae</taxon>
        <taxon>Streptophyta</taxon>
        <taxon>Embryophyta</taxon>
        <taxon>Tracheophyta</taxon>
        <taxon>Spermatophyta</taxon>
        <taxon>Magnoliopsida</taxon>
        <taxon>eudicotyledons</taxon>
        <taxon>Gunneridae</taxon>
        <taxon>Pentapetalae</taxon>
        <taxon>rosids</taxon>
        <taxon>fabids</taxon>
        <taxon>Fagales</taxon>
        <taxon>Juglandaceae</taxon>
        <taxon>Carya</taxon>
    </lineage>
</organism>
<feature type="compositionally biased region" description="Polar residues" evidence="1">
    <location>
        <begin position="473"/>
        <end position="493"/>
    </location>
</feature>
<dbReference type="PANTHER" id="PTHR33873">
    <property type="entry name" value="TRANSCRIPTION FACTOR VOZ1"/>
    <property type="match status" value="1"/>
</dbReference>
<dbReference type="GO" id="GO:0043565">
    <property type="term" value="F:sequence-specific DNA binding"/>
    <property type="evidence" value="ECO:0007669"/>
    <property type="project" value="TreeGrafter"/>
</dbReference>
<dbReference type="EMBL" id="CM031827">
    <property type="protein sequence ID" value="KAG6722737.1"/>
    <property type="molecule type" value="Genomic_DNA"/>
</dbReference>
<evidence type="ECO:0000313" key="2">
    <source>
        <dbReference type="EMBL" id="KAG6722739.1"/>
    </source>
</evidence>
<dbReference type="Proteomes" id="UP000811246">
    <property type="component" value="Chromosome 3"/>
</dbReference>
<accession>A0A922JZ79</accession>
<dbReference type="EMBL" id="CM031827">
    <property type="protein sequence ID" value="KAG6722736.1"/>
    <property type="molecule type" value="Genomic_DNA"/>
</dbReference>
<dbReference type="PANTHER" id="PTHR33873:SF15">
    <property type="entry name" value="TRANSCRIPTION FACTOR VOZ2"/>
    <property type="match status" value="1"/>
</dbReference>
<evidence type="ECO:0000256" key="1">
    <source>
        <dbReference type="SAM" id="MobiDB-lite"/>
    </source>
</evidence>
<proteinExistence type="predicted"/>
<sequence>MQKGSKSKCESASHQLLKERAKNRVNDLEGVFSDLQSARKESRAYDIVVLEQQVHQMLREWKSELNEPSPASSLVACSFNSEEFAHLLRLCEEEDDAISPLKELAPLKPEAGLQNLHASNLTALQEDLCVNKQPQEHAFQGSDNCKSSFSSLQNKVANNLDFTNLNSHGTNIQQEFNQNPDLNNSDLSPDLDFLQLNLQQDFGYGLLIGANETKECEPNAIPNILPNICPPPSAFLGPKCALWDCFRPAQGSNWCQDYCSSGHAVLALNEGLPGMTPILRPGGICLKDGPLFDALKSKARGKEVGIPKCEGAANTKSPWNAPELFDLSFLEGETVREWLFFDKPRRAFESGNRKQRSLPDYSGRGWHESRKQMMKEYGGQKRSYYMDPQPLGCLEWHLYEYETSSYDACALYRLELKLVDETKGPKGKLTCDPLADLQKKMGRLTAEVSPDNGHPIKGRIKANKKTDSMKAISAQNEITSTSESPPCSKPSST</sequence>
<protein>
    <recommendedName>
        <fullName evidence="4">Transcription factor VOZ1-like</fullName>
    </recommendedName>
</protein>
<dbReference type="InterPro" id="IPR039277">
    <property type="entry name" value="VOZ1/VOZ2"/>
</dbReference>
<comment type="caution">
    <text evidence="2">The sequence shown here is derived from an EMBL/GenBank/DDBJ whole genome shotgun (WGS) entry which is preliminary data.</text>
</comment>
<dbReference type="GO" id="GO:0048578">
    <property type="term" value="P:positive regulation of long-day photoperiodism, flowering"/>
    <property type="evidence" value="ECO:0007669"/>
    <property type="project" value="InterPro"/>
</dbReference>
<dbReference type="EMBL" id="CM031827">
    <property type="protein sequence ID" value="KAG6722739.1"/>
    <property type="molecule type" value="Genomic_DNA"/>
</dbReference>
<name>A0A922JZ79_CARIL</name>
<feature type="region of interest" description="Disordered" evidence="1">
    <location>
        <begin position="446"/>
        <end position="493"/>
    </location>
</feature>
<evidence type="ECO:0008006" key="4">
    <source>
        <dbReference type="Google" id="ProtNLM"/>
    </source>
</evidence>
<dbReference type="GO" id="GO:0005634">
    <property type="term" value="C:nucleus"/>
    <property type="evidence" value="ECO:0007669"/>
    <property type="project" value="TreeGrafter"/>
</dbReference>
<evidence type="ECO:0000313" key="3">
    <source>
        <dbReference type="Proteomes" id="UP000811246"/>
    </source>
</evidence>